<reference evidence="14" key="1">
    <citation type="journal article" date="2009" name="Environ. Microbiol.">
        <title>The genome of Polaromonas naphthalenivorans strain CJ2, isolated from coal tar-contaminated sediment, reveals physiological and metabolic versatility and evolution through extensive horizontal gene transfer.</title>
        <authorList>
            <person name="Yagi J.M."/>
            <person name="Sims D."/>
            <person name="Brettin T."/>
            <person name="Bruce D."/>
            <person name="Madsen E.L."/>
        </authorList>
    </citation>
    <scope>NUCLEOTIDE SEQUENCE [LARGE SCALE GENOMIC DNA]</scope>
    <source>
        <strain evidence="14">CJ2</strain>
    </source>
</reference>
<comment type="similarity">
    <text evidence="9">Belongs to the GSP H family.</text>
</comment>
<dbReference type="GO" id="GO:0015628">
    <property type="term" value="P:protein secretion by the type II secretion system"/>
    <property type="evidence" value="ECO:0007669"/>
    <property type="project" value="InterPro"/>
</dbReference>
<keyword evidence="6 11" id="KW-0812">Transmembrane</keyword>
<dbReference type="KEGG" id="pna:Pnap_2909"/>
<comment type="subcellular location">
    <subcellularLocation>
        <location evidence="1">Cell inner membrane</location>
        <topology evidence="1">Single-pass membrane protein</topology>
    </subcellularLocation>
</comment>
<dbReference type="InterPro" id="IPR045584">
    <property type="entry name" value="Pilin-like"/>
</dbReference>
<gene>
    <name evidence="13" type="ordered locus">Pnap_2909</name>
</gene>
<dbReference type="Pfam" id="PF12019">
    <property type="entry name" value="GspH"/>
    <property type="match status" value="1"/>
</dbReference>
<name>A1VRD0_POLNA</name>
<dbReference type="eggNOG" id="COG4970">
    <property type="taxonomic scope" value="Bacteria"/>
</dbReference>
<dbReference type="SUPFAM" id="SSF54523">
    <property type="entry name" value="Pili subunits"/>
    <property type="match status" value="1"/>
</dbReference>
<dbReference type="OrthoDB" id="8592199at2"/>
<evidence type="ECO:0000256" key="9">
    <source>
        <dbReference type="ARBA" id="ARBA00025772"/>
    </source>
</evidence>
<evidence type="ECO:0000256" key="10">
    <source>
        <dbReference type="ARBA" id="ARBA00030775"/>
    </source>
</evidence>
<dbReference type="EMBL" id="CP000529">
    <property type="protein sequence ID" value="ABM38208.1"/>
    <property type="molecule type" value="Genomic_DNA"/>
</dbReference>
<dbReference type="HOGENOM" id="CLU_084761_1_0_4"/>
<dbReference type="PANTHER" id="PTHR30093:SF41">
    <property type="entry name" value="TYPE II SECRETION SYSTEM PROTEIN H"/>
    <property type="match status" value="1"/>
</dbReference>
<evidence type="ECO:0000256" key="8">
    <source>
        <dbReference type="ARBA" id="ARBA00023136"/>
    </source>
</evidence>
<dbReference type="AlphaFoldDB" id="A1VRD0"/>
<evidence type="ECO:0000256" key="7">
    <source>
        <dbReference type="ARBA" id="ARBA00022989"/>
    </source>
</evidence>
<evidence type="ECO:0000313" key="14">
    <source>
        <dbReference type="Proteomes" id="UP000000644"/>
    </source>
</evidence>
<accession>A1VRD0</accession>
<dbReference type="GO" id="GO:0005886">
    <property type="term" value="C:plasma membrane"/>
    <property type="evidence" value="ECO:0007669"/>
    <property type="project" value="UniProtKB-SubCell"/>
</dbReference>
<keyword evidence="4" id="KW-0488">Methylation</keyword>
<keyword evidence="8 11" id="KW-0472">Membrane</keyword>
<evidence type="ECO:0000256" key="2">
    <source>
        <dbReference type="ARBA" id="ARBA00021549"/>
    </source>
</evidence>
<evidence type="ECO:0000256" key="5">
    <source>
        <dbReference type="ARBA" id="ARBA00022519"/>
    </source>
</evidence>
<keyword evidence="7 11" id="KW-1133">Transmembrane helix</keyword>
<keyword evidence="5" id="KW-0997">Cell inner membrane</keyword>
<evidence type="ECO:0000256" key="11">
    <source>
        <dbReference type="SAM" id="Phobius"/>
    </source>
</evidence>
<organism evidence="13 14">
    <name type="scientific">Polaromonas naphthalenivorans (strain CJ2)</name>
    <dbReference type="NCBI Taxonomy" id="365044"/>
    <lineage>
        <taxon>Bacteria</taxon>
        <taxon>Pseudomonadati</taxon>
        <taxon>Pseudomonadota</taxon>
        <taxon>Betaproteobacteria</taxon>
        <taxon>Burkholderiales</taxon>
        <taxon>Comamonadaceae</taxon>
        <taxon>Polaromonas</taxon>
    </lineage>
</organism>
<feature type="domain" description="General secretion pathway GspH" evidence="12">
    <location>
        <begin position="56"/>
        <end position="176"/>
    </location>
</feature>
<dbReference type="GO" id="GO:0015627">
    <property type="term" value="C:type II protein secretion system complex"/>
    <property type="evidence" value="ECO:0007669"/>
    <property type="project" value="InterPro"/>
</dbReference>
<dbReference type="PANTHER" id="PTHR30093">
    <property type="entry name" value="GENERAL SECRETION PATHWAY PROTEIN G"/>
    <property type="match status" value="1"/>
</dbReference>
<dbReference type="STRING" id="365044.Pnap_2909"/>
<dbReference type="Pfam" id="PF07963">
    <property type="entry name" value="N_methyl"/>
    <property type="match status" value="1"/>
</dbReference>
<evidence type="ECO:0000256" key="3">
    <source>
        <dbReference type="ARBA" id="ARBA00022475"/>
    </source>
</evidence>
<protein>
    <recommendedName>
        <fullName evidence="2">Type II secretion system protein H</fullName>
    </recommendedName>
    <alternativeName>
        <fullName evidence="10">General secretion pathway protein H</fullName>
    </alternativeName>
</protein>
<evidence type="ECO:0000256" key="4">
    <source>
        <dbReference type="ARBA" id="ARBA00022481"/>
    </source>
</evidence>
<dbReference type="Gene3D" id="3.55.40.10">
    <property type="entry name" value="minor pseudopilin epsh domain"/>
    <property type="match status" value="1"/>
</dbReference>
<dbReference type="NCBIfam" id="TIGR02532">
    <property type="entry name" value="IV_pilin_GFxxxE"/>
    <property type="match status" value="1"/>
</dbReference>
<dbReference type="InterPro" id="IPR012902">
    <property type="entry name" value="N_methyl_site"/>
</dbReference>
<dbReference type="RefSeq" id="WP_011802282.1">
    <property type="nucleotide sequence ID" value="NC_008781.1"/>
</dbReference>
<sequence length="188" mass="19977">MKSLELSRNSFNSKGNGFTLIEVMVSLAILGILAALAAPSFSETIKRYRVNAIKDDLIASMQAARSEAIRRGTSITLIRLPGCGAEANDTDIWSCGWLTVVGTIPDTRDVNTSEQNSALQITTVPTGYDVMHTGSGRKVIFNRWGQAGVGQKFVITQSNDGVAGTATLTLCMSSGGRTRSVKGEATCN</sequence>
<keyword evidence="14" id="KW-1185">Reference proteome</keyword>
<evidence type="ECO:0000259" key="12">
    <source>
        <dbReference type="Pfam" id="PF12019"/>
    </source>
</evidence>
<evidence type="ECO:0000313" key="13">
    <source>
        <dbReference type="EMBL" id="ABM38208.1"/>
    </source>
</evidence>
<keyword evidence="3" id="KW-1003">Cell membrane</keyword>
<dbReference type="InterPro" id="IPR022346">
    <property type="entry name" value="T2SS_GspH"/>
</dbReference>
<feature type="transmembrane region" description="Helical" evidence="11">
    <location>
        <begin position="20"/>
        <end position="41"/>
    </location>
</feature>
<evidence type="ECO:0000256" key="1">
    <source>
        <dbReference type="ARBA" id="ARBA00004377"/>
    </source>
</evidence>
<proteinExistence type="inferred from homology"/>
<evidence type="ECO:0000256" key="6">
    <source>
        <dbReference type="ARBA" id="ARBA00022692"/>
    </source>
</evidence>
<dbReference type="Proteomes" id="UP000000644">
    <property type="component" value="Chromosome"/>
</dbReference>